<dbReference type="Bgee" id="ENSGACG00000002378">
    <property type="expression patterns" value="Expressed in intestinal epithelial cell and 13 other cell types or tissues"/>
</dbReference>
<evidence type="ECO:0000313" key="1">
    <source>
        <dbReference type="Ensembl" id="ENSGACP00000003098.1"/>
    </source>
</evidence>
<dbReference type="InParanoid" id="G3NCP8"/>
<proteinExistence type="predicted"/>
<reference evidence="1" key="2">
    <citation type="submission" date="2024-04" db="UniProtKB">
        <authorList>
            <consortium name="Ensembl"/>
        </authorList>
    </citation>
    <scope>IDENTIFICATION</scope>
</reference>
<accession>G3NCP8</accession>
<protein>
    <submittedName>
        <fullName evidence="1">Uncharacterized protein</fullName>
    </submittedName>
</protein>
<reference evidence="1" key="1">
    <citation type="submission" date="2006-01" db="EMBL/GenBank/DDBJ databases">
        <authorList>
            <person name="Lindblad-Toh K."/>
            <person name="Mauceli E."/>
            <person name="Grabherr M."/>
            <person name="Chang J.L."/>
            <person name="Lander E.S."/>
        </authorList>
    </citation>
    <scope>NUCLEOTIDE SEQUENCE [LARGE SCALE GENOMIC DNA]</scope>
</reference>
<organism evidence="1">
    <name type="scientific">Gasterosteus aculeatus</name>
    <name type="common">Three-spined stickleback</name>
    <dbReference type="NCBI Taxonomy" id="69293"/>
    <lineage>
        <taxon>Eukaryota</taxon>
        <taxon>Metazoa</taxon>
        <taxon>Chordata</taxon>
        <taxon>Craniata</taxon>
        <taxon>Vertebrata</taxon>
        <taxon>Euteleostomi</taxon>
        <taxon>Actinopterygii</taxon>
        <taxon>Neopterygii</taxon>
        <taxon>Teleostei</taxon>
        <taxon>Neoteleostei</taxon>
        <taxon>Acanthomorphata</taxon>
        <taxon>Eupercaria</taxon>
        <taxon>Perciformes</taxon>
        <taxon>Cottioidei</taxon>
        <taxon>Gasterosteales</taxon>
        <taxon>Gasterosteidae</taxon>
        <taxon>Gasterosteus</taxon>
    </lineage>
</organism>
<name>G3NCP8_GASAC</name>
<sequence length="104" mass="11098">LAGSETQTVIVQSETRACSLLAHRPRSIGVILRVLNGSSSVLVFVGCSNCDPATWPNGSVMVAKRTRRAFIFGGGGKASGWIAPGWRSGRMFSLSLVSQSRIYL</sequence>
<dbReference type="Ensembl" id="ENSGACT00000003109.1">
    <property type="protein sequence ID" value="ENSGACP00000003098.1"/>
    <property type="gene ID" value="ENSGACG00000002378.1"/>
</dbReference>
<dbReference type="AlphaFoldDB" id="G3NCP8"/>